<dbReference type="Pfam" id="PF16321">
    <property type="entry name" value="Ribosom_S30AE_C"/>
    <property type="match status" value="1"/>
</dbReference>
<dbReference type="GO" id="GO:0022627">
    <property type="term" value="C:cytosolic small ribosomal subunit"/>
    <property type="evidence" value="ECO:0007669"/>
    <property type="project" value="TreeGrafter"/>
</dbReference>
<comment type="function">
    <text evidence="3">Required for dimerization of active 70S ribosomes into 100S ribosomes in stationary phase; 100S ribosomes are translationally inactive and sometimes present during exponential growth.</text>
</comment>
<comment type="subunit">
    <text evidence="3">Interacts with 100S ribosomes.</text>
</comment>
<name>A0A1H9RC56_9ACTN</name>
<gene>
    <name evidence="3" type="primary">hpf</name>
    <name evidence="5" type="ORF">SAMN05443377_10681</name>
</gene>
<comment type="similarity">
    <text evidence="3">Belongs to the HPF/YfiA ribosome-associated protein family. Long HPF subfamily.</text>
</comment>
<evidence type="ECO:0000313" key="6">
    <source>
        <dbReference type="Proteomes" id="UP000198815"/>
    </source>
</evidence>
<dbReference type="InterPro" id="IPR038416">
    <property type="entry name" value="Ribosom_S30AE_C_sf"/>
</dbReference>
<dbReference type="Gene3D" id="3.30.160.100">
    <property type="entry name" value="Ribosome hibernation promotion factor-like"/>
    <property type="match status" value="1"/>
</dbReference>
<sequence length="200" mass="22385">MDVIVTGRRCTITDSTREYVTERLNESIVKLKDRVIRTEVEFTSNDPKGDPSSAIRCEITLRGKGPVIRASGSADEKIAAFELALDKLRAQLRRAADRRKKRHGLRVKELPVMAEESAPETQDEANDTHEIAGLTVQGDGPLVVREKTFETTPLTLAQALDEMELVGHDFFLFQDAASGKPSVVYRRKAYNYGVIRLEVQ</sequence>
<evidence type="ECO:0000256" key="2">
    <source>
        <dbReference type="ARBA" id="ARBA00022845"/>
    </source>
</evidence>
<dbReference type="SUPFAM" id="SSF69754">
    <property type="entry name" value="Ribosome binding protein Y (YfiA homologue)"/>
    <property type="match status" value="1"/>
</dbReference>
<dbReference type="OrthoDB" id="9794975at2"/>
<keyword evidence="2 3" id="KW-0810">Translation regulation</keyword>
<dbReference type="HAMAP" id="MF_00839">
    <property type="entry name" value="HPF"/>
    <property type="match status" value="1"/>
</dbReference>
<reference evidence="6" key="1">
    <citation type="submission" date="2016-10" db="EMBL/GenBank/DDBJ databases">
        <authorList>
            <person name="Varghese N."/>
            <person name="Submissions S."/>
        </authorList>
    </citation>
    <scope>NUCLEOTIDE SEQUENCE [LARGE SCALE GENOMIC DNA]</scope>
    <source>
        <strain evidence="6">DSM 16859</strain>
    </source>
</reference>
<evidence type="ECO:0000256" key="1">
    <source>
        <dbReference type="ARBA" id="ARBA00022490"/>
    </source>
</evidence>
<dbReference type="RefSeq" id="WP_091968421.1">
    <property type="nucleotide sequence ID" value="NZ_FOGZ01000006.1"/>
</dbReference>
<dbReference type="FunFam" id="3.30.505.50:FF:000002">
    <property type="entry name" value="Ribosome hibernation promoting factor"/>
    <property type="match status" value="1"/>
</dbReference>
<evidence type="ECO:0000259" key="4">
    <source>
        <dbReference type="Pfam" id="PF16321"/>
    </source>
</evidence>
<dbReference type="GO" id="GO:0045900">
    <property type="term" value="P:negative regulation of translational elongation"/>
    <property type="evidence" value="ECO:0007669"/>
    <property type="project" value="TreeGrafter"/>
</dbReference>
<evidence type="ECO:0000256" key="3">
    <source>
        <dbReference type="HAMAP-Rule" id="MF_00839"/>
    </source>
</evidence>
<dbReference type="InterPro" id="IPR050574">
    <property type="entry name" value="HPF/YfiA_ribosome-assoc"/>
</dbReference>
<feature type="domain" description="Sigma 54 modulation/S30EA ribosomal protein C-terminal" evidence="4">
    <location>
        <begin position="141"/>
        <end position="194"/>
    </location>
</feature>
<keyword evidence="6" id="KW-1185">Reference proteome</keyword>
<dbReference type="AlphaFoldDB" id="A0A1H9RC56"/>
<dbReference type="InterPro" id="IPR034694">
    <property type="entry name" value="HPF_long/plastid"/>
</dbReference>
<dbReference type="EMBL" id="FOGZ01000006">
    <property type="protein sequence ID" value="SER69619.1"/>
    <property type="molecule type" value="Genomic_DNA"/>
</dbReference>
<accession>A0A1H9RC56</accession>
<dbReference type="PANTHER" id="PTHR33231:SF1">
    <property type="entry name" value="30S RIBOSOMAL PROTEIN"/>
    <property type="match status" value="1"/>
</dbReference>
<evidence type="ECO:0000313" key="5">
    <source>
        <dbReference type="EMBL" id="SER69619.1"/>
    </source>
</evidence>
<comment type="subcellular location">
    <subcellularLocation>
        <location evidence="3">Cytoplasm</location>
    </subcellularLocation>
</comment>
<dbReference type="InterPro" id="IPR003489">
    <property type="entry name" value="RHF/RaiA"/>
</dbReference>
<dbReference type="Proteomes" id="UP000198815">
    <property type="component" value="Unassembled WGS sequence"/>
</dbReference>
<proteinExistence type="inferred from homology"/>
<dbReference type="InterPro" id="IPR032528">
    <property type="entry name" value="Ribosom_S30AE_C"/>
</dbReference>
<protein>
    <recommendedName>
        <fullName evidence="3">Ribosome hibernation promoting factor</fullName>
        <shortName evidence="3">HPF</shortName>
    </recommendedName>
</protein>
<keyword evidence="1 3" id="KW-0963">Cytoplasm</keyword>
<dbReference type="STRING" id="64702.SAMN05443377_10681"/>
<organism evidence="5 6">
    <name type="scientific">Propionibacterium cyclohexanicum</name>
    <dbReference type="NCBI Taxonomy" id="64702"/>
    <lineage>
        <taxon>Bacteria</taxon>
        <taxon>Bacillati</taxon>
        <taxon>Actinomycetota</taxon>
        <taxon>Actinomycetes</taxon>
        <taxon>Propionibacteriales</taxon>
        <taxon>Propionibacteriaceae</taxon>
        <taxon>Propionibacterium</taxon>
    </lineage>
</organism>
<dbReference type="GO" id="GO:0043024">
    <property type="term" value="F:ribosomal small subunit binding"/>
    <property type="evidence" value="ECO:0007669"/>
    <property type="project" value="TreeGrafter"/>
</dbReference>
<dbReference type="CDD" id="cd00552">
    <property type="entry name" value="RaiA"/>
    <property type="match status" value="1"/>
</dbReference>
<dbReference type="InterPro" id="IPR036567">
    <property type="entry name" value="RHF-like"/>
</dbReference>
<dbReference type="Gene3D" id="3.30.505.50">
    <property type="entry name" value="Sigma 54 modulation/S30EA ribosomal protein, C-terminal domain"/>
    <property type="match status" value="1"/>
</dbReference>
<dbReference type="Pfam" id="PF02482">
    <property type="entry name" value="Ribosomal_S30AE"/>
    <property type="match status" value="1"/>
</dbReference>
<dbReference type="NCBIfam" id="TIGR00741">
    <property type="entry name" value="yfiA"/>
    <property type="match status" value="1"/>
</dbReference>
<dbReference type="PANTHER" id="PTHR33231">
    <property type="entry name" value="30S RIBOSOMAL PROTEIN"/>
    <property type="match status" value="1"/>
</dbReference>